<dbReference type="PANTHER" id="PTHR31212:SF4">
    <property type="entry name" value="ALPHA-KETOGLUTARATE-DEPENDENT DIOXYGENASE ALKB HOMOLOG 3"/>
    <property type="match status" value="1"/>
</dbReference>
<dbReference type="FunFam" id="2.60.120.590:FF:000010">
    <property type="entry name" value="GRF zinc finger domain protein"/>
    <property type="match status" value="1"/>
</dbReference>
<dbReference type="InterPro" id="IPR032854">
    <property type="entry name" value="ALKBH3"/>
</dbReference>
<reference evidence="8 9" key="2">
    <citation type="submission" date="2015-05" db="EMBL/GenBank/DDBJ databases">
        <authorList>
            <person name="Morales-Cruz A."/>
            <person name="Amrine K.C."/>
            <person name="Cantu D."/>
        </authorList>
    </citation>
    <scope>NUCLEOTIDE SEQUENCE [LARGE SCALE GENOMIC DNA]</scope>
    <source>
        <strain evidence="8">UCRPC4</strain>
    </source>
</reference>
<dbReference type="OrthoDB" id="545910at2759"/>
<feature type="domain" description="Fe2OG dioxygenase" evidence="6">
    <location>
        <begin position="247"/>
        <end position="364"/>
    </location>
</feature>
<keyword evidence="3" id="KW-0862">Zinc</keyword>
<protein>
    <submittedName>
        <fullName evidence="8">Putative grf zinc finger domain-containing protein</fullName>
    </submittedName>
</protein>
<dbReference type="Gene3D" id="2.60.120.590">
    <property type="entry name" value="Alpha-ketoglutarate-dependent dioxygenase AlkB-like"/>
    <property type="match status" value="1"/>
</dbReference>
<dbReference type="PROSITE" id="PS51471">
    <property type="entry name" value="FE2OG_OXY"/>
    <property type="match status" value="1"/>
</dbReference>
<organism evidence="8 9">
    <name type="scientific">Phaeomoniella chlamydospora</name>
    <name type="common">Phaeoacremonium chlamydosporum</name>
    <dbReference type="NCBI Taxonomy" id="158046"/>
    <lineage>
        <taxon>Eukaryota</taxon>
        <taxon>Fungi</taxon>
        <taxon>Dikarya</taxon>
        <taxon>Ascomycota</taxon>
        <taxon>Pezizomycotina</taxon>
        <taxon>Eurotiomycetes</taxon>
        <taxon>Chaetothyriomycetidae</taxon>
        <taxon>Phaeomoniellales</taxon>
        <taxon>Phaeomoniellaceae</taxon>
        <taxon>Phaeomoniella</taxon>
    </lineage>
</organism>
<name>A0A0G2E2Q3_PHACM</name>
<dbReference type="InterPro" id="IPR010666">
    <property type="entry name" value="Znf_GRF"/>
</dbReference>
<evidence type="ECO:0000313" key="9">
    <source>
        <dbReference type="Proteomes" id="UP000053317"/>
    </source>
</evidence>
<gene>
    <name evidence="8" type="ORF">UCRPC4_g05739</name>
</gene>
<evidence type="ECO:0000256" key="1">
    <source>
        <dbReference type="ARBA" id="ARBA00022723"/>
    </source>
</evidence>
<reference evidence="8 9" key="1">
    <citation type="submission" date="2015-05" db="EMBL/GenBank/DDBJ databases">
        <title>Distinctive expansion of gene families associated with plant cell wall degradation and secondary metabolism in the genomes of grapevine trunk pathogens.</title>
        <authorList>
            <person name="Lawrence D.P."/>
            <person name="Travadon R."/>
            <person name="Rolshausen P.E."/>
            <person name="Baumgartner K."/>
        </authorList>
    </citation>
    <scope>NUCLEOTIDE SEQUENCE [LARGE SCALE GENOMIC DNA]</scope>
    <source>
        <strain evidence="8">UCRPC4</strain>
    </source>
</reference>
<dbReference type="AlphaFoldDB" id="A0A0G2E2Q3"/>
<evidence type="ECO:0000256" key="2">
    <source>
        <dbReference type="ARBA" id="ARBA00022771"/>
    </source>
</evidence>
<evidence type="ECO:0000313" key="8">
    <source>
        <dbReference type="EMBL" id="KKY17014.1"/>
    </source>
</evidence>
<dbReference type="InterPro" id="IPR005123">
    <property type="entry name" value="Oxoglu/Fe-dep_dioxygenase_dom"/>
</dbReference>
<keyword evidence="9" id="KW-1185">Reference proteome</keyword>
<dbReference type="EMBL" id="LCWF01000150">
    <property type="protein sequence ID" value="KKY17014.1"/>
    <property type="molecule type" value="Genomic_DNA"/>
</dbReference>
<sequence length="493" mass="55258">MDPFLQRKKRKLDDHEPSSFEAKYAELEEDSTELKLAILASLHPDLETETLLEALTSSDGSVEKASVSISPKDAVHGSPTKGLATPGIQSSLRFGTSYGQSSPGPATRSLTKKGKTLHLYSPEDIASHTPCSIIHNFLSPSLADELLSELMTESQTFTSASFKLFDNVVQSPHTYSFYVSSLDEANQQKQDYVYNGSYLNDVRQITPLMQRVSDLVKEAVNVEIKRRIQTHYPNGQKLQYQTPKQWQPNAAFVNRYAGAKQSVGFHSDQLTYLGPRAIIGSLSLGVAREFRVRKIVPKDNDSKSHDPVADASGQIAIHLPHNSLLTMHAEMQEEWKHCISPALTITPHPISGTSRINITYRWYRESFHPKYTPRCRCGLPCVLRSVQRKKENRGRYMWMCHAGFTPPTQAPKAGENRVKHGPTSEAKEKKDGDGSDGSGGGCSYFQWAEFDDDGEPEWMWSDKKKKNKKNRELPGDESRNNGTRNVIGKFDLK</sequence>
<dbReference type="Proteomes" id="UP000053317">
    <property type="component" value="Unassembled WGS sequence"/>
</dbReference>
<feature type="domain" description="GRF-type" evidence="7">
    <location>
        <begin position="375"/>
        <end position="451"/>
    </location>
</feature>
<dbReference type="CDD" id="cd14279">
    <property type="entry name" value="CUE"/>
    <property type="match status" value="1"/>
</dbReference>
<accession>A0A0G2E2Q3</accession>
<evidence type="ECO:0000256" key="3">
    <source>
        <dbReference type="ARBA" id="ARBA00022833"/>
    </source>
</evidence>
<dbReference type="Pfam" id="PF13532">
    <property type="entry name" value="2OG-FeII_Oxy_2"/>
    <property type="match status" value="1"/>
</dbReference>
<dbReference type="PANTHER" id="PTHR31212">
    <property type="entry name" value="ALPHA-KETOGLUTARATE-DEPENDENT DIOXYGENASE ALKB HOMOLOG 3"/>
    <property type="match status" value="1"/>
</dbReference>
<dbReference type="GO" id="GO:0008270">
    <property type="term" value="F:zinc ion binding"/>
    <property type="evidence" value="ECO:0007669"/>
    <property type="project" value="UniProtKB-KW"/>
</dbReference>
<dbReference type="GO" id="GO:0051213">
    <property type="term" value="F:dioxygenase activity"/>
    <property type="evidence" value="ECO:0007669"/>
    <property type="project" value="InterPro"/>
</dbReference>
<feature type="region of interest" description="Disordered" evidence="5">
    <location>
        <begin position="407"/>
        <end position="493"/>
    </location>
</feature>
<keyword evidence="2 4" id="KW-0863">Zinc-finger</keyword>
<dbReference type="InterPro" id="IPR037151">
    <property type="entry name" value="AlkB-like_sf"/>
</dbReference>
<evidence type="ECO:0000256" key="4">
    <source>
        <dbReference type="PROSITE-ProRule" id="PRU01343"/>
    </source>
</evidence>
<keyword evidence="1" id="KW-0479">Metal-binding</keyword>
<dbReference type="SUPFAM" id="SSF51197">
    <property type="entry name" value="Clavaminate synthase-like"/>
    <property type="match status" value="1"/>
</dbReference>
<evidence type="ECO:0000259" key="7">
    <source>
        <dbReference type="PROSITE" id="PS51999"/>
    </source>
</evidence>
<evidence type="ECO:0000259" key="6">
    <source>
        <dbReference type="PROSITE" id="PS51471"/>
    </source>
</evidence>
<dbReference type="PROSITE" id="PS51999">
    <property type="entry name" value="ZF_GRF"/>
    <property type="match status" value="1"/>
</dbReference>
<comment type="caution">
    <text evidence="8">The sequence shown here is derived from an EMBL/GenBank/DDBJ whole genome shotgun (WGS) entry which is preliminary data.</text>
</comment>
<dbReference type="GO" id="GO:0006307">
    <property type="term" value="P:DNA alkylation repair"/>
    <property type="evidence" value="ECO:0007669"/>
    <property type="project" value="InterPro"/>
</dbReference>
<evidence type="ECO:0000256" key="5">
    <source>
        <dbReference type="SAM" id="MobiDB-lite"/>
    </source>
</evidence>
<proteinExistence type="predicted"/>
<dbReference type="InterPro" id="IPR027450">
    <property type="entry name" value="AlkB-like"/>
</dbReference>
<feature type="compositionally biased region" description="Basic and acidic residues" evidence="5">
    <location>
        <begin position="470"/>
        <end position="479"/>
    </location>
</feature>